<feature type="compositionally biased region" description="Low complexity" evidence="1">
    <location>
        <begin position="68"/>
        <end position="79"/>
    </location>
</feature>
<feature type="region of interest" description="Disordered" evidence="1">
    <location>
        <begin position="57"/>
        <end position="87"/>
    </location>
</feature>
<feature type="compositionally biased region" description="Basic and acidic residues" evidence="1">
    <location>
        <begin position="17"/>
        <end position="32"/>
    </location>
</feature>
<dbReference type="AlphaFoldDB" id="A0A0X3TM44"/>
<keyword evidence="4" id="KW-1185">Reference proteome</keyword>
<evidence type="ECO:0000259" key="2">
    <source>
        <dbReference type="PROSITE" id="PS51724"/>
    </source>
</evidence>
<feature type="compositionally biased region" description="Basic and acidic residues" evidence="1">
    <location>
        <begin position="251"/>
        <end position="262"/>
    </location>
</feature>
<dbReference type="PROSITE" id="PS51724">
    <property type="entry name" value="SPOR"/>
    <property type="match status" value="1"/>
</dbReference>
<dbReference type="Gene3D" id="3.30.70.1070">
    <property type="entry name" value="Sporulation related repeat"/>
    <property type="match status" value="1"/>
</dbReference>
<organism evidence="3 4">
    <name type="scientific">Ruegeria marisrubri</name>
    <dbReference type="NCBI Taxonomy" id="1685379"/>
    <lineage>
        <taxon>Bacteria</taxon>
        <taxon>Pseudomonadati</taxon>
        <taxon>Pseudomonadota</taxon>
        <taxon>Alphaproteobacteria</taxon>
        <taxon>Rhodobacterales</taxon>
        <taxon>Roseobacteraceae</taxon>
        <taxon>Ruegeria</taxon>
    </lineage>
</organism>
<proteinExistence type="predicted"/>
<dbReference type="GO" id="GO:0042834">
    <property type="term" value="F:peptidoglycan binding"/>
    <property type="evidence" value="ECO:0007669"/>
    <property type="project" value="InterPro"/>
</dbReference>
<feature type="compositionally biased region" description="Low complexity" evidence="1">
    <location>
        <begin position="265"/>
        <end position="290"/>
    </location>
</feature>
<dbReference type="STRING" id="1685379.AVO45_09515"/>
<dbReference type="Pfam" id="PF05036">
    <property type="entry name" value="SPOR"/>
    <property type="match status" value="1"/>
</dbReference>
<gene>
    <name evidence="3" type="ORF">AVO45_09515</name>
</gene>
<evidence type="ECO:0000256" key="1">
    <source>
        <dbReference type="SAM" id="MobiDB-lite"/>
    </source>
</evidence>
<dbReference type="EMBL" id="LQBQ01000034">
    <property type="protein sequence ID" value="KUJ76739.1"/>
    <property type="molecule type" value="Genomic_DNA"/>
</dbReference>
<sequence length="372" mass="39865">MEARTGEVGKPAAGSGDRVRSQARDEKMKRVTEKRTSLFRLALLALAMGALAACEEGAGSSLTQPGDQSAAQSPKPSSKAKQRDVEAPEVFEAKEAGLWDGRPSLGGIWVAHPDVTQPQRVKIVNTTNDKSTVGALFRRERALPGPKVQVSSDAAAKLGMLAGAPTQLHVIALRRETVEEPPKAKPAAAEKSEEPVEKPDQKKNETTEKPKEPTTTSTEPAAADQKSDKPTETANSENAQTNKKRKWWQKKPKDGEITETRLDPIAGAAAAIDAAETPSKSKAAAASSKPPEGRSITKPFVQIGTFKVEENAKVAAEKVRRGGLSAEVRSVSKNDKTVWRVVVGPAENRAERNEILAQVESLGFTDAYIVKD</sequence>
<dbReference type="InterPro" id="IPR007730">
    <property type="entry name" value="SPOR-like_dom"/>
</dbReference>
<feature type="compositionally biased region" description="Basic and acidic residues" evidence="1">
    <location>
        <begin position="175"/>
        <end position="212"/>
    </location>
</feature>
<feature type="compositionally biased region" description="Polar residues" evidence="1">
    <location>
        <begin position="232"/>
        <end position="241"/>
    </location>
</feature>
<dbReference type="InterPro" id="IPR036680">
    <property type="entry name" value="SPOR-like_sf"/>
</dbReference>
<feature type="domain" description="SPOR" evidence="2">
    <location>
        <begin position="293"/>
        <end position="372"/>
    </location>
</feature>
<dbReference type="SUPFAM" id="SSF110997">
    <property type="entry name" value="Sporulation related repeat"/>
    <property type="match status" value="1"/>
</dbReference>
<evidence type="ECO:0000313" key="4">
    <source>
        <dbReference type="Proteomes" id="UP000053791"/>
    </source>
</evidence>
<feature type="region of interest" description="Disordered" evidence="1">
    <location>
        <begin position="1"/>
        <end position="32"/>
    </location>
</feature>
<evidence type="ECO:0000313" key="3">
    <source>
        <dbReference type="EMBL" id="KUJ76739.1"/>
    </source>
</evidence>
<feature type="region of interest" description="Disordered" evidence="1">
    <location>
        <begin position="175"/>
        <end position="298"/>
    </location>
</feature>
<dbReference type="Proteomes" id="UP000053791">
    <property type="component" value="Unassembled WGS sequence"/>
</dbReference>
<comment type="caution">
    <text evidence="3">The sequence shown here is derived from an EMBL/GenBank/DDBJ whole genome shotgun (WGS) entry which is preliminary data.</text>
</comment>
<accession>A0A0X3TM44</accession>
<name>A0A0X3TM44_9RHOB</name>
<reference evidence="3 4" key="1">
    <citation type="submission" date="2015-12" db="EMBL/GenBank/DDBJ databases">
        <authorList>
            <person name="Shamseldin A."/>
            <person name="Moawad H."/>
            <person name="Abd El-Rahim W.M."/>
            <person name="Sadowsky M.J."/>
        </authorList>
    </citation>
    <scope>NUCLEOTIDE SEQUENCE [LARGE SCALE GENOMIC DNA]</scope>
    <source>
        <strain evidence="3 4">ZGT118</strain>
    </source>
</reference>
<protein>
    <recommendedName>
        <fullName evidence="2">SPOR domain-containing protein</fullName>
    </recommendedName>
</protein>